<comment type="caution">
    <text evidence="1">The sequence shown here is derived from an EMBL/GenBank/DDBJ whole genome shotgun (WGS) entry which is preliminary data.</text>
</comment>
<organism evidence="1 2">
    <name type="scientific">Oryzias melastigma</name>
    <name type="common">Marine medaka</name>
    <dbReference type="NCBI Taxonomy" id="30732"/>
    <lineage>
        <taxon>Eukaryota</taxon>
        <taxon>Metazoa</taxon>
        <taxon>Chordata</taxon>
        <taxon>Craniata</taxon>
        <taxon>Vertebrata</taxon>
        <taxon>Euteleostomi</taxon>
        <taxon>Actinopterygii</taxon>
        <taxon>Neopterygii</taxon>
        <taxon>Teleostei</taxon>
        <taxon>Neoteleostei</taxon>
        <taxon>Acanthomorphata</taxon>
        <taxon>Ovalentaria</taxon>
        <taxon>Atherinomorphae</taxon>
        <taxon>Beloniformes</taxon>
        <taxon>Adrianichthyidae</taxon>
        <taxon>Oryziinae</taxon>
        <taxon>Oryzias</taxon>
    </lineage>
</organism>
<reference evidence="1" key="1">
    <citation type="journal article" name="BMC Genomics">
        <title>Long-read sequencing and de novo genome assembly of marine medaka (Oryzias melastigma).</title>
        <authorList>
            <person name="Liang P."/>
            <person name="Saqib H.S.A."/>
            <person name="Ni X."/>
            <person name="Shen Y."/>
        </authorList>
    </citation>
    <scope>NUCLEOTIDE SEQUENCE</scope>
    <source>
        <strain evidence="1">Bigg-433</strain>
    </source>
</reference>
<dbReference type="AlphaFoldDB" id="A0A834FG99"/>
<evidence type="ECO:0000313" key="2">
    <source>
        <dbReference type="Proteomes" id="UP000646548"/>
    </source>
</evidence>
<protein>
    <submittedName>
        <fullName evidence="1">Uncharacterized protein</fullName>
    </submittedName>
</protein>
<name>A0A834FG99_ORYME</name>
<gene>
    <name evidence="1" type="ORF">FQA47_022691</name>
</gene>
<accession>A0A834FG99</accession>
<evidence type="ECO:0000313" key="1">
    <source>
        <dbReference type="EMBL" id="KAF6731672.1"/>
    </source>
</evidence>
<proteinExistence type="predicted"/>
<dbReference type="EMBL" id="WKFB01000208">
    <property type="protein sequence ID" value="KAF6731672.1"/>
    <property type="molecule type" value="Genomic_DNA"/>
</dbReference>
<sequence length="125" mass="14161">MPLAPNVQTNYNVYQRVSATQSLVKVSTFVQTLVDEATQKQTQRWDSATHTTPPSVQAFCYSCALLCLHSNTLNELPFTKDTGVVTSWLAQPLVSPHTRKHEMLTSLRKKENKLISMWHMKILSS</sequence>
<dbReference type="Proteomes" id="UP000646548">
    <property type="component" value="Unassembled WGS sequence"/>
</dbReference>